<feature type="transmembrane region" description="Helical" evidence="2">
    <location>
        <begin position="43"/>
        <end position="69"/>
    </location>
</feature>
<keyword evidence="2" id="KW-0472">Membrane</keyword>
<protein>
    <submittedName>
        <fullName evidence="3">Copper resistance protein CopD</fullName>
    </submittedName>
</protein>
<keyword evidence="4" id="KW-1185">Reference proteome</keyword>
<feature type="transmembrane region" description="Helical" evidence="2">
    <location>
        <begin position="12"/>
        <end position="31"/>
    </location>
</feature>
<evidence type="ECO:0000313" key="4">
    <source>
        <dbReference type="Proteomes" id="UP001597203"/>
    </source>
</evidence>
<name>A0ABW3NYK5_9SPHN</name>
<gene>
    <name evidence="3" type="ORF">ACFQ24_02965</name>
</gene>
<feature type="transmembrane region" description="Helical" evidence="2">
    <location>
        <begin position="197"/>
        <end position="216"/>
    </location>
</feature>
<comment type="subcellular location">
    <subcellularLocation>
        <location evidence="1">Cell envelope</location>
    </subcellularLocation>
</comment>
<accession>A0ABW3NYK5</accession>
<dbReference type="PANTHER" id="PTHR34820">
    <property type="entry name" value="INNER MEMBRANE PROTEIN YEBZ"/>
    <property type="match status" value="1"/>
</dbReference>
<feature type="transmembrane region" description="Helical" evidence="2">
    <location>
        <begin position="89"/>
        <end position="112"/>
    </location>
</feature>
<dbReference type="Proteomes" id="UP001597203">
    <property type="component" value="Unassembled WGS sequence"/>
</dbReference>
<dbReference type="RefSeq" id="WP_241229476.1">
    <property type="nucleotide sequence ID" value="NZ_JBHTLS010000010.1"/>
</dbReference>
<feature type="transmembrane region" description="Helical" evidence="2">
    <location>
        <begin position="156"/>
        <end position="176"/>
    </location>
</feature>
<reference evidence="4" key="1">
    <citation type="journal article" date="2019" name="Int. J. Syst. Evol. Microbiol.">
        <title>The Global Catalogue of Microorganisms (GCM) 10K type strain sequencing project: providing services to taxonomists for standard genome sequencing and annotation.</title>
        <authorList>
            <consortium name="The Broad Institute Genomics Platform"/>
            <consortium name="The Broad Institute Genome Sequencing Center for Infectious Disease"/>
            <person name="Wu L."/>
            <person name="Ma J."/>
        </authorList>
    </citation>
    <scope>NUCLEOTIDE SEQUENCE [LARGE SCALE GENOMIC DNA]</scope>
    <source>
        <strain evidence="4">CCUG 54329</strain>
    </source>
</reference>
<evidence type="ECO:0000313" key="3">
    <source>
        <dbReference type="EMBL" id="MFD1103877.1"/>
    </source>
</evidence>
<comment type="caution">
    <text evidence="3">The sequence shown here is derived from an EMBL/GenBank/DDBJ whole genome shotgun (WGS) entry which is preliminary data.</text>
</comment>
<keyword evidence="2" id="KW-1133">Transmembrane helix</keyword>
<organism evidence="3 4">
    <name type="scientific">Sphingobium olei</name>
    <dbReference type="NCBI Taxonomy" id="420955"/>
    <lineage>
        <taxon>Bacteria</taxon>
        <taxon>Pseudomonadati</taxon>
        <taxon>Pseudomonadota</taxon>
        <taxon>Alphaproteobacteria</taxon>
        <taxon>Sphingomonadales</taxon>
        <taxon>Sphingomonadaceae</taxon>
        <taxon>Sphingobium</taxon>
    </lineage>
</organism>
<evidence type="ECO:0000256" key="1">
    <source>
        <dbReference type="ARBA" id="ARBA00004196"/>
    </source>
</evidence>
<keyword evidence="2" id="KW-0812">Transmembrane</keyword>
<feature type="transmembrane region" description="Helical" evidence="2">
    <location>
        <begin position="119"/>
        <end position="136"/>
    </location>
</feature>
<dbReference type="PANTHER" id="PTHR34820:SF4">
    <property type="entry name" value="INNER MEMBRANE PROTEIN YEBZ"/>
    <property type="match status" value="1"/>
</dbReference>
<dbReference type="EMBL" id="JBHTLS010000010">
    <property type="protein sequence ID" value="MFD1103877.1"/>
    <property type="molecule type" value="Genomic_DNA"/>
</dbReference>
<proteinExistence type="predicted"/>
<sequence>MSEVAGIAIRWALYADLGLLFGLPLFALYAPGGGRTVQRHLPMGAMVACLACFGLLLSALGFAVQAAAMSGLPLTQPDFALLGDLINETAMGAALKARLVALLVLLFCVLLYRRQSRPAFIASTLAGALALATLAWSGHGAAGEGYPGWLQLVADLVHLLAAGAWVGALAAFLALVMPKAATGDMERVSLAEEALTGFSLVGTIIVALLILTGMGASHKTGTDIRSHDCHPRYCPSLPLRWPQDQRSH</sequence>
<dbReference type="InterPro" id="IPR032694">
    <property type="entry name" value="CopC/D"/>
</dbReference>
<evidence type="ECO:0000256" key="2">
    <source>
        <dbReference type="SAM" id="Phobius"/>
    </source>
</evidence>